<sequence length="399" mass="39171">MNRERPEPWPSGRPTTARLIASGAVANLAVGTLFAWSLVAPRVMADAGAAQGRGSAVFALALVVFTVTLLWVGRGQRRLGPRGLLGVAAVLAGAGLGLTAAGQRPEIPWIGIGLLFGAANGLAYGVALSLAARVVDARRGAASGLVVGAYAIGPVVLGVVAPRVLPDIGWRTGLAVLAVLVAGLLGIAAALAPGGPTSGTGAGHRDGQVAVRRRTLAALWLIFAGGALPGLVVFGTAAPLASAAGLSAGAAGTAVSLLAAGNLVGRVGAGWWSDRVGRLAALATALAVSAIALAGWAVSTAPAVVLCGFAGIGLAYGAISALVPAATADRVGPRAFPTVYGFVFTAWGCAALAAPLFDGGAPAAGGSRPHVYLLLAAPLLVAVAALASLAYEETSRLGR</sequence>
<feature type="transmembrane region" description="Helical" evidence="5">
    <location>
        <begin position="142"/>
        <end position="161"/>
    </location>
</feature>
<feature type="transmembrane region" description="Helical" evidence="5">
    <location>
        <begin position="303"/>
        <end position="323"/>
    </location>
</feature>
<feature type="transmembrane region" description="Helical" evidence="5">
    <location>
        <begin position="173"/>
        <end position="195"/>
    </location>
</feature>
<dbReference type="Gene3D" id="1.20.1250.20">
    <property type="entry name" value="MFS general substrate transporter like domains"/>
    <property type="match status" value="2"/>
</dbReference>
<dbReference type="InterPro" id="IPR050327">
    <property type="entry name" value="Proton-linked_MCT"/>
</dbReference>
<dbReference type="PANTHER" id="PTHR11360">
    <property type="entry name" value="MONOCARBOXYLATE TRANSPORTER"/>
    <property type="match status" value="1"/>
</dbReference>
<evidence type="ECO:0000256" key="4">
    <source>
        <dbReference type="ARBA" id="ARBA00023136"/>
    </source>
</evidence>
<dbReference type="InterPro" id="IPR036259">
    <property type="entry name" value="MFS_trans_sf"/>
</dbReference>
<accession>A0ABT9IJT8</accession>
<proteinExistence type="predicted"/>
<evidence type="ECO:0000256" key="2">
    <source>
        <dbReference type="ARBA" id="ARBA00022692"/>
    </source>
</evidence>
<feature type="transmembrane region" description="Helical" evidence="5">
    <location>
        <begin position="52"/>
        <end position="72"/>
    </location>
</feature>
<feature type="domain" description="Major facilitator superfamily (MFS) profile" evidence="6">
    <location>
        <begin position="15"/>
        <end position="394"/>
    </location>
</feature>
<feature type="transmembrane region" description="Helical" evidence="5">
    <location>
        <begin position="335"/>
        <end position="357"/>
    </location>
</feature>
<comment type="caution">
    <text evidence="7">The sequence shown here is derived from an EMBL/GenBank/DDBJ whole genome shotgun (WGS) entry which is preliminary data.</text>
</comment>
<feature type="transmembrane region" description="Helical" evidence="5">
    <location>
        <begin position="84"/>
        <end position="101"/>
    </location>
</feature>
<dbReference type="Pfam" id="PF07690">
    <property type="entry name" value="MFS_1"/>
    <property type="match status" value="1"/>
</dbReference>
<evidence type="ECO:0000256" key="5">
    <source>
        <dbReference type="SAM" id="Phobius"/>
    </source>
</evidence>
<dbReference type="InterPro" id="IPR020846">
    <property type="entry name" value="MFS_dom"/>
</dbReference>
<keyword evidence="4 5" id="KW-0472">Membrane</keyword>
<organism evidence="7 8">
    <name type="scientific">Blastococcus carthaginiensis</name>
    <dbReference type="NCBI Taxonomy" id="3050034"/>
    <lineage>
        <taxon>Bacteria</taxon>
        <taxon>Bacillati</taxon>
        <taxon>Actinomycetota</taxon>
        <taxon>Actinomycetes</taxon>
        <taxon>Geodermatophilales</taxon>
        <taxon>Geodermatophilaceae</taxon>
        <taxon>Blastococcus</taxon>
    </lineage>
</organism>
<feature type="transmembrane region" description="Helical" evidence="5">
    <location>
        <begin position="216"/>
        <end position="237"/>
    </location>
</feature>
<name>A0ABT9IJT8_9ACTN</name>
<evidence type="ECO:0000259" key="6">
    <source>
        <dbReference type="PROSITE" id="PS50850"/>
    </source>
</evidence>
<comment type="subcellular location">
    <subcellularLocation>
        <location evidence="1">Cell membrane</location>
        <topology evidence="1">Multi-pass membrane protein</topology>
    </subcellularLocation>
</comment>
<dbReference type="Proteomes" id="UP001233673">
    <property type="component" value="Unassembled WGS sequence"/>
</dbReference>
<feature type="transmembrane region" description="Helical" evidence="5">
    <location>
        <begin position="369"/>
        <end position="391"/>
    </location>
</feature>
<dbReference type="SUPFAM" id="SSF103473">
    <property type="entry name" value="MFS general substrate transporter"/>
    <property type="match status" value="1"/>
</dbReference>
<keyword evidence="3 5" id="KW-1133">Transmembrane helix</keyword>
<dbReference type="InterPro" id="IPR011701">
    <property type="entry name" value="MFS"/>
</dbReference>
<gene>
    <name evidence="7" type="ORF">QOZ88_22180</name>
</gene>
<feature type="transmembrane region" description="Helical" evidence="5">
    <location>
        <begin position="107"/>
        <end position="130"/>
    </location>
</feature>
<reference evidence="8" key="1">
    <citation type="submission" date="2023-05" db="EMBL/GenBank/DDBJ databases">
        <title>Draft genome of Pseudofrankia sp. BMG5.37.</title>
        <authorList>
            <person name="Gtari M."/>
            <person name="Ghodhbane F."/>
            <person name="Sbissi I."/>
        </authorList>
    </citation>
    <scope>NUCLEOTIDE SEQUENCE [LARGE SCALE GENOMIC DNA]</scope>
    <source>
        <strain evidence="8">BMG 814</strain>
    </source>
</reference>
<keyword evidence="8" id="KW-1185">Reference proteome</keyword>
<dbReference type="EMBL" id="JASNFN010000045">
    <property type="protein sequence ID" value="MDP5185350.1"/>
    <property type="molecule type" value="Genomic_DNA"/>
</dbReference>
<evidence type="ECO:0000256" key="3">
    <source>
        <dbReference type="ARBA" id="ARBA00022989"/>
    </source>
</evidence>
<evidence type="ECO:0000313" key="8">
    <source>
        <dbReference type="Proteomes" id="UP001233673"/>
    </source>
</evidence>
<evidence type="ECO:0000313" key="7">
    <source>
        <dbReference type="EMBL" id="MDP5185350.1"/>
    </source>
</evidence>
<feature type="transmembrane region" description="Helical" evidence="5">
    <location>
        <begin position="276"/>
        <end position="297"/>
    </location>
</feature>
<keyword evidence="2 5" id="KW-0812">Transmembrane</keyword>
<evidence type="ECO:0000256" key="1">
    <source>
        <dbReference type="ARBA" id="ARBA00004651"/>
    </source>
</evidence>
<dbReference type="RefSeq" id="WP_306001861.1">
    <property type="nucleotide sequence ID" value="NZ_JASNFN010000045.1"/>
</dbReference>
<dbReference type="PROSITE" id="PS50850">
    <property type="entry name" value="MFS"/>
    <property type="match status" value="1"/>
</dbReference>
<protein>
    <submittedName>
        <fullName evidence="7">MFS transporter</fullName>
    </submittedName>
</protein>
<feature type="transmembrane region" description="Helical" evidence="5">
    <location>
        <begin position="243"/>
        <end position="264"/>
    </location>
</feature>
<feature type="transmembrane region" description="Helical" evidence="5">
    <location>
        <begin position="20"/>
        <end position="40"/>
    </location>
</feature>